<accession>A0A556QNA5</accession>
<gene>
    <name evidence="4" type="ORF">FPL22_02030</name>
</gene>
<evidence type="ECO:0000256" key="1">
    <source>
        <dbReference type="ARBA" id="ARBA00022630"/>
    </source>
</evidence>
<dbReference type="PANTHER" id="PTHR43747">
    <property type="entry name" value="FAD-BINDING PROTEIN"/>
    <property type="match status" value="1"/>
</dbReference>
<dbReference type="InterPro" id="IPR003953">
    <property type="entry name" value="FAD-dep_OxRdtase_2_FAD-bd"/>
</dbReference>
<evidence type="ECO:0000313" key="5">
    <source>
        <dbReference type="Proteomes" id="UP000315648"/>
    </source>
</evidence>
<evidence type="ECO:0000256" key="2">
    <source>
        <dbReference type="ARBA" id="ARBA00023002"/>
    </source>
</evidence>
<evidence type="ECO:0000259" key="3">
    <source>
        <dbReference type="Pfam" id="PF00890"/>
    </source>
</evidence>
<dbReference type="Pfam" id="PF04820">
    <property type="entry name" value="Trp_halogenase"/>
    <property type="match status" value="1"/>
</dbReference>
<dbReference type="InterPro" id="IPR006905">
    <property type="entry name" value="Flavin_halogenase"/>
</dbReference>
<dbReference type="SUPFAM" id="SSF51905">
    <property type="entry name" value="FAD/NAD(P)-binding domain"/>
    <property type="match status" value="1"/>
</dbReference>
<sequence>MSQPTYDYDVLVIGAGPAGSSAATRTAAAGLKTIVFEKEAFPRFRIGESLLPHGNALLRETGAWPKVEAAGFIPKYGASFHLADGSADKEVIFSTGLVPGLESTFQVDRAKFDAILADHARTTGAQVHTGITVRSVVAENDGHRVTLVSPEGGDTSVTARWVIDAGGRDLFFPSELKRDLEPARAPKRLAIYSHFKNVVRAPGMAAGHTVIVRLAEGWFWVIPIDAERTSVGLVTTSEAMRRSRLQPAAFFNDAVASSAKLRELMEGSEPVIDFHVTADYSYFRRELAEDRFVLTGDAGGFFDPIFSSGVYMACYSAKLAADMIVRAHAENRALTPAECRRYTKAVKSHAGVFQKLINAFYDNDSFSVFMCKQPPMGLAPAITSIVAGHSKLTWPLWWRFQIFLLVCKFQHRFHLVPDLRSGGNPA</sequence>
<dbReference type="PANTHER" id="PTHR43747:SF1">
    <property type="entry name" value="SLR1998 PROTEIN"/>
    <property type="match status" value="1"/>
</dbReference>
<evidence type="ECO:0000313" key="4">
    <source>
        <dbReference type="EMBL" id="TSJ78114.1"/>
    </source>
</evidence>
<keyword evidence="5" id="KW-1185">Reference proteome</keyword>
<dbReference type="Pfam" id="PF00890">
    <property type="entry name" value="FAD_binding_2"/>
    <property type="match status" value="1"/>
</dbReference>
<name>A0A556QNA5_9BACT</name>
<dbReference type="GO" id="GO:0004497">
    <property type="term" value="F:monooxygenase activity"/>
    <property type="evidence" value="ECO:0007669"/>
    <property type="project" value="InterPro"/>
</dbReference>
<feature type="domain" description="FAD-dependent oxidoreductase 2 FAD-binding" evidence="3">
    <location>
        <begin position="9"/>
        <end position="40"/>
    </location>
</feature>
<reference evidence="4 5" key="1">
    <citation type="submission" date="2019-07" db="EMBL/GenBank/DDBJ databases">
        <title>Description of 53C-WASEF.</title>
        <authorList>
            <person name="Pitt A."/>
            <person name="Hahn M.W."/>
        </authorList>
    </citation>
    <scope>NUCLEOTIDE SEQUENCE [LARGE SCALE GENOMIC DNA]</scope>
    <source>
        <strain evidence="4 5">53C-WASEF</strain>
    </source>
</reference>
<dbReference type="PRINTS" id="PR00420">
    <property type="entry name" value="RNGMNOXGNASE"/>
</dbReference>
<dbReference type="AlphaFoldDB" id="A0A556QNA5"/>
<proteinExistence type="predicted"/>
<dbReference type="InterPro" id="IPR036188">
    <property type="entry name" value="FAD/NAD-bd_sf"/>
</dbReference>
<dbReference type="Proteomes" id="UP000315648">
    <property type="component" value="Unassembled WGS sequence"/>
</dbReference>
<protein>
    <submittedName>
        <fullName evidence="4">NAD(P)/FAD-dependent oxidoreductase</fullName>
    </submittedName>
</protein>
<dbReference type="InterPro" id="IPR050816">
    <property type="entry name" value="Flavin-dep_Halogenase_NPB"/>
</dbReference>
<organism evidence="4 5">
    <name type="scientific">Rariglobus hedericola</name>
    <dbReference type="NCBI Taxonomy" id="2597822"/>
    <lineage>
        <taxon>Bacteria</taxon>
        <taxon>Pseudomonadati</taxon>
        <taxon>Verrucomicrobiota</taxon>
        <taxon>Opitutia</taxon>
        <taxon>Opitutales</taxon>
        <taxon>Opitutaceae</taxon>
        <taxon>Rariglobus</taxon>
    </lineage>
</organism>
<dbReference type="EMBL" id="VMBG01000001">
    <property type="protein sequence ID" value="TSJ78114.1"/>
    <property type="molecule type" value="Genomic_DNA"/>
</dbReference>
<dbReference type="RefSeq" id="WP_144228455.1">
    <property type="nucleotide sequence ID" value="NZ_CBCRVV010000001.1"/>
</dbReference>
<keyword evidence="1" id="KW-0285">Flavoprotein</keyword>
<keyword evidence="2" id="KW-0560">Oxidoreductase</keyword>
<comment type="caution">
    <text evidence="4">The sequence shown here is derived from an EMBL/GenBank/DDBJ whole genome shotgun (WGS) entry which is preliminary data.</text>
</comment>
<dbReference type="OrthoDB" id="9806565at2"/>
<dbReference type="Gene3D" id="3.50.50.60">
    <property type="entry name" value="FAD/NAD(P)-binding domain"/>
    <property type="match status" value="1"/>
</dbReference>